<evidence type="ECO:0000313" key="8">
    <source>
        <dbReference type="Proteomes" id="UP000821853"/>
    </source>
</evidence>
<dbReference type="Proteomes" id="UP000821853">
    <property type="component" value="Unassembled WGS sequence"/>
</dbReference>
<dbReference type="OrthoDB" id="96314at2759"/>
<dbReference type="GO" id="GO:0046872">
    <property type="term" value="F:metal ion binding"/>
    <property type="evidence" value="ECO:0007669"/>
    <property type="project" value="UniProtKB-KW"/>
</dbReference>
<keyword evidence="3" id="KW-0479">Metal-binding</keyword>
<dbReference type="AlphaFoldDB" id="A0A9J6FS63"/>
<evidence type="ECO:0000313" key="7">
    <source>
        <dbReference type="EMBL" id="KAH9365671.1"/>
    </source>
</evidence>
<evidence type="ECO:0000256" key="1">
    <source>
        <dbReference type="ARBA" id="ARBA00001913"/>
    </source>
</evidence>
<proteinExistence type="inferred from homology"/>
<dbReference type="Pfam" id="PF00884">
    <property type="entry name" value="Sulfatase"/>
    <property type="match status" value="1"/>
</dbReference>
<comment type="cofactor">
    <cofactor evidence="1">
        <name>Ca(2+)</name>
        <dbReference type="ChEBI" id="CHEBI:29108"/>
    </cofactor>
</comment>
<dbReference type="PANTHER" id="PTHR10342">
    <property type="entry name" value="ARYLSULFATASE"/>
    <property type="match status" value="1"/>
</dbReference>
<evidence type="ECO:0000256" key="2">
    <source>
        <dbReference type="ARBA" id="ARBA00008779"/>
    </source>
</evidence>
<dbReference type="PANTHER" id="PTHR10342:SF273">
    <property type="entry name" value="RE14504P"/>
    <property type="match status" value="1"/>
</dbReference>
<evidence type="ECO:0000259" key="6">
    <source>
        <dbReference type="Pfam" id="PF00884"/>
    </source>
</evidence>
<dbReference type="InterPro" id="IPR047115">
    <property type="entry name" value="ARSB"/>
</dbReference>
<organism evidence="7 8">
    <name type="scientific">Haemaphysalis longicornis</name>
    <name type="common">Bush tick</name>
    <dbReference type="NCBI Taxonomy" id="44386"/>
    <lineage>
        <taxon>Eukaryota</taxon>
        <taxon>Metazoa</taxon>
        <taxon>Ecdysozoa</taxon>
        <taxon>Arthropoda</taxon>
        <taxon>Chelicerata</taxon>
        <taxon>Arachnida</taxon>
        <taxon>Acari</taxon>
        <taxon>Parasitiformes</taxon>
        <taxon>Ixodida</taxon>
        <taxon>Ixodoidea</taxon>
        <taxon>Ixodidae</taxon>
        <taxon>Haemaphysalinae</taxon>
        <taxon>Haemaphysalis</taxon>
    </lineage>
</organism>
<comment type="similarity">
    <text evidence="2">Belongs to the sulfatase family.</text>
</comment>
<dbReference type="InterPro" id="IPR000917">
    <property type="entry name" value="Sulfatase_N"/>
</dbReference>
<evidence type="ECO:0000256" key="3">
    <source>
        <dbReference type="ARBA" id="ARBA00022723"/>
    </source>
</evidence>
<keyword evidence="4" id="KW-0106">Calcium</keyword>
<dbReference type="SUPFAM" id="SSF53649">
    <property type="entry name" value="Alkaline phosphatase-like"/>
    <property type="match status" value="1"/>
</dbReference>
<keyword evidence="8" id="KW-1185">Reference proteome</keyword>
<evidence type="ECO:0000256" key="5">
    <source>
        <dbReference type="ARBA" id="ARBA00023180"/>
    </source>
</evidence>
<comment type="caution">
    <text evidence="7">The sequence shown here is derived from an EMBL/GenBank/DDBJ whole genome shotgun (WGS) entry which is preliminary data.</text>
</comment>
<protein>
    <recommendedName>
        <fullName evidence="6">Sulfatase N-terminal domain-containing protein</fullName>
    </recommendedName>
</protein>
<dbReference type="InterPro" id="IPR017850">
    <property type="entry name" value="Alkaline_phosphatase_core_sf"/>
</dbReference>
<evidence type="ECO:0000256" key="4">
    <source>
        <dbReference type="ARBA" id="ARBA00022837"/>
    </source>
</evidence>
<gene>
    <name evidence="7" type="ORF">HPB48_003073</name>
</gene>
<dbReference type="Gene3D" id="3.30.1120.10">
    <property type="match status" value="1"/>
</dbReference>
<dbReference type="GO" id="GO:0008484">
    <property type="term" value="F:sulfuric ester hydrolase activity"/>
    <property type="evidence" value="ECO:0007669"/>
    <property type="project" value="InterPro"/>
</dbReference>
<sequence length="350" mass="39039">MTTTIALHRIVETMYIPTVLRCALAEVDKSVGSGVSGAAQEEHAEQHGAGVCFDQWRSPGGRDPNSNWSFNSPLRGTKGTYFEGGVRVPAFIWSPLLETTARVSTQLIHVTDWLPTLFHVAGKKWDFQCFVLGHAGGDSKVLGDLADFDSFNQWPALSKNLQTHPRKSIVHNFDLARGYFVIMLGDYKGYITRDGVAELEKRSGWFRLVGAQYKQAAQFQDRVSSGDTYKVLKDFHGATFNLTDPSKRGSLVKCSERKAANCKLLPGPSLFNLALDPCEQCNVIREHPHIVETLKKMIAVGDSYVPWESQKPPDPDADPGIYGGVWVSWRNPPYIQFSSNKTRQDCHFDC</sequence>
<reference evidence="7 8" key="1">
    <citation type="journal article" date="2020" name="Cell">
        <title>Large-Scale Comparative Analyses of Tick Genomes Elucidate Their Genetic Diversity and Vector Capacities.</title>
        <authorList>
            <consortium name="Tick Genome and Microbiome Consortium (TIGMIC)"/>
            <person name="Jia N."/>
            <person name="Wang J."/>
            <person name="Shi W."/>
            <person name="Du L."/>
            <person name="Sun Y."/>
            <person name="Zhan W."/>
            <person name="Jiang J.F."/>
            <person name="Wang Q."/>
            <person name="Zhang B."/>
            <person name="Ji P."/>
            <person name="Bell-Sakyi L."/>
            <person name="Cui X.M."/>
            <person name="Yuan T.T."/>
            <person name="Jiang B.G."/>
            <person name="Yang W.F."/>
            <person name="Lam T.T."/>
            <person name="Chang Q.C."/>
            <person name="Ding S.J."/>
            <person name="Wang X.J."/>
            <person name="Zhu J.G."/>
            <person name="Ruan X.D."/>
            <person name="Zhao L."/>
            <person name="Wei J.T."/>
            <person name="Ye R.Z."/>
            <person name="Que T.C."/>
            <person name="Du C.H."/>
            <person name="Zhou Y.H."/>
            <person name="Cheng J.X."/>
            <person name="Dai P.F."/>
            <person name="Guo W.B."/>
            <person name="Han X.H."/>
            <person name="Huang E.J."/>
            <person name="Li L.F."/>
            <person name="Wei W."/>
            <person name="Gao Y.C."/>
            <person name="Liu J.Z."/>
            <person name="Shao H.Z."/>
            <person name="Wang X."/>
            <person name="Wang C.C."/>
            <person name="Yang T.C."/>
            <person name="Huo Q.B."/>
            <person name="Li W."/>
            <person name="Chen H.Y."/>
            <person name="Chen S.E."/>
            <person name="Zhou L.G."/>
            <person name="Ni X.B."/>
            <person name="Tian J.H."/>
            <person name="Sheng Y."/>
            <person name="Liu T."/>
            <person name="Pan Y.S."/>
            <person name="Xia L.Y."/>
            <person name="Li J."/>
            <person name="Zhao F."/>
            <person name="Cao W.C."/>
        </authorList>
    </citation>
    <scope>NUCLEOTIDE SEQUENCE [LARGE SCALE GENOMIC DNA]</scope>
    <source>
        <strain evidence="7">HaeL-2018</strain>
    </source>
</reference>
<dbReference type="VEuPathDB" id="VectorBase:HLOH_063062"/>
<accession>A0A9J6FS63</accession>
<keyword evidence="5" id="KW-0325">Glycoprotein</keyword>
<dbReference type="Gene3D" id="3.40.720.10">
    <property type="entry name" value="Alkaline Phosphatase, subunit A"/>
    <property type="match status" value="1"/>
</dbReference>
<feature type="domain" description="Sulfatase N-terminal" evidence="6">
    <location>
        <begin position="71"/>
        <end position="122"/>
    </location>
</feature>
<dbReference type="EMBL" id="JABSTR010000003">
    <property type="protein sequence ID" value="KAH9365671.1"/>
    <property type="molecule type" value="Genomic_DNA"/>
</dbReference>
<name>A0A9J6FS63_HAELO</name>